<accession>A0ABR7YT71</accession>
<dbReference type="Proteomes" id="UP000602759">
    <property type="component" value="Unassembled WGS sequence"/>
</dbReference>
<evidence type="ECO:0000313" key="2">
    <source>
        <dbReference type="EMBL" id="MBD1434421.1"/>
    </source>
</evidence>
<dbReference type="InterPro" id="IPR018060">
    <property type="entry name" value="HTH_AraC"/>
</dbReference>
<protein>
    <recommendedName>
        <fullName evidence="1">HTH araC/xylS-type domain-containing protein</fullName>
    </recommendedName>
</protein>
<comment type="caution">
    <text evidence="2">The sequence shown here is derived from an EMBL/GenBank/DDBJ whole genome shotgun (WGS) entry which is preliminary data.</text>
</comment>
<sequence length="180" mass="20633">MYSAFPVIGLPWQIIPFKTCEVARQSKRYHEQLVASKEANKDELWIKGKILKDHLSKIYRYEYECRIEVILETLGWSRWTLRTIANNALGGSVSRYLAKLGEEKAVELLLTTQLQIQEIALKIGFPPRLLLSKLLKGLRVFRPMNTGAEKEAISRNGELREELKISQEAVAFELNMSQAA</sequence>
<dbReference type="SMART" id="SM00342">
    <property type="entry name" value="HTH_ARAC"/>
    <property type="match status" value="1"/>
</dbReference>
<feature type="domain" description="HTH araC/xylS-type" evidence="1">
    <location>
        <begin position="50"/>
        <end position="149"/>
    </location>
</feature>
<proteinExistence type="predicted"/>
<name>A0ABR7YT71_9SPHI</name>
<reference evidence="2 3" key="1">
    <citation type="submission" date="2020-08" db="EMBL/GenBank/DDBJ databases">
        <title>Sphingobacterium sp. DN00404 isolated from aquaculture water.</title>
        <authorList>
            <person name="Zhang M."/>
        </authorList>
    </citation>
    <scope>NUCLEOTIDE SEQUENCE [LARGE SCALE GENOMIC DNA]</scope>
    <source>
        <strain evidence="2 3">DN00404</strain>
    </source>
</reference>
<dbReference type="PROSITE" id="PS01124">
    <property type="entry name" value="HTH_ARAC_FAMILY_2"/>
    <property type="match status" value="1"/>
</dbReference>
<evidence type="ECO:0000313" key="3">
    <source>
        <dbReference type="Proteomes" id="UP000602759"/>
    </source>
</evidence>
<gene>
    <name evidence="2" type="ORF">H8B06_16440</name>
</gene>
<organism evidence="2 3">
    <name type="scientific">Sphingobacterium micropteri</name>
    <dbReference type="NCBI Taxonomy" id="2763501"/>
    <lineage>
        <taxon>Bacteria</taxon>
        <taxon>Pseudomonadati</taxon>
        <taxon>Bacteroidota</taxon>
        <taxon>Sphingobacteriia</taxon>
        <taxon>Sphingobacteriales</taxon>
        <taxon>Sphingobacteriaceae</taxon>
        <taxon>Sphingobacterium</taxon>
    </lineage>
</organism>
<dbReference type="RefSeq" id="WP_190995304.1">
    <property type="nucleotide sequence ID" value="NZ_JACOIK010000012.1"/>
</dbReference>
<keyword evidence="3" id="KW-1185">Reference proteome</keyword>
<evidence type="ECO:0000259" key="1">
    <source>
        <dbReference type="PROSITE" id="PS01124"/>
    </source>
</evidence>
<dbReference type="Gene3D" id="1.10.10.60">
    <property type="entry name" value="Homeodomain-like"/>
    <property type="match status" value="1"/>
</dbReference>
<dbReference type="EMBL" id="JACOIK010000012">
    <property type="protein sequence ID" value="MBD1434421.1"/>
    <property type="molecule type" value="Genomic_DNA"/>
</dbReference>